<feature type="compositionally biased region" description="Basic and acidic residues" evidence="1">
    <location>
        <begin position="211"/>
        <end position="220"/>
    </location>
</feature>
<dbReference type="HOGENOM" id="CLU_585754_0_0_1"/>
<feature type="region of interest" description="Disordered" evidence="1">
    <location>
        <begin position="193"/>
        <end position="220"/>
    </location>
</feature>
<evidence type="ECO:0000313" key="2">
    <source>
        <dbReference type="EMBL" id="ERN17411.1"/>
    </source>
</evidence>
<accession>U5CVQ5</accession>
<gene>
    <name evidence="2" type="ORF">AMTR_s00037p00219180</name>
</gene>
<dbReference type="Gramene" id="ERN17411">
    <property type="protein sequence ID" value="ERN17411"/>
    <property type="gene ID" value="AMTR_s00037p00219180"/>
</dbReference>
<dbReference type="EMBL" id="KI392350">
    <property type="protein sequence ID" value="ERN17411.1"/>
    <property type="molecule type" value="Genomic_DNA"/>
</dbReference>
<dbReference type="AlphaFoldDB" id="U5CVQ5"/>
<sequence>MAVRSCDLRMDDNDSLSYEEVLLMDGKPPDPKTNVLASSSLGSNGGGHGYGYQVVYDGNKGNQALRGSADSCGHGSRCANLSGVPSSLGSGSDKERLVFFPTGGLGLKDGSVKMVPVGGLGVPCEAGGEYGDGYQVAHDGNKGNQAMDGGHGVVGMVDYISSKDTAAATSSKLLASLIEGYLARYMMLDGSSNSSTSGAKGAHESNLGWELGDHDEGGDRIDKFSTVETLGKELGAALREQLLEKIVAEYRDEEHGKDGQSKSALVSLHELSEGVAINFIFGPNDGINGASGRGKGLMSLGESSSSSVSKDVREGHVFYAPLLLSAKDKELGDPASGDHSSVCDGRMNGVESNLMCVDDALIGLPKEQINGYAVVMASSLCDLQIEVLEAIEPTTNEKSGNVVGDPAPSNASPSGVCSCVHEEVDGAIEGSNVFSLEGKCTYRVDEGSNQKNDESISLDDLKRRKPI</sequence>
<reference evidence="3" key="1">
    <citation type="journal article" date="2013" name="Science">
        <title>The Amborella genome and the evolution of flowering plants.</title>
        <authorList>
            <consortium name="Amborella Genome Project"/>
        </authorList>
    </citation>
    <scope>NUCLEOTIDE SEQUENCE [LARGE SCALE GENOMIC DNA]</scope>
</reference>
<name>U5CVQ5_AMBTC</name>
<protein>
    <submittedName>
        <fullName evidence="2">Uncharacterized protein</fullName>
    </submittedName>
</protein>
<feature type="region of interest" description="Disordered" evidence="1">
    <location>
        <begin position="445"/>
        <end position="467"/>
    </location>
</feature>
<evidence type="ECO:0000256" key="1">
    <source>
        <dbReference type="SAM" id="MobiDB-lite"/>
    </source>
</evidence>
<proteinExistence type="predicted"/>
<keyword evidence="3" id="KW-1185">Reference proteome</keyword>
<evidence type="ECO:0000313" key="3">
    <source>
        <dbReference type="Proteomes" id="UP000017836"/>
    </source>
</evidence>
<dbReference type="Proteomes" id="UP000017836">
    <property type="component" value="Unassembled WGS sequence"/>
</dbReference>
<organism evidence="2 3">
    <name type="scientific">Amborella trichopoda</name>
    <dbReference type="NCBI Taxonomy" id="13333"/>
    <lineage>
        <taxon>Eukaryota</taxon>
        <taxon>Viridiplantae</taxon>
        <taxon>Streptophyta</taxon>
        <taxon>Embryophyta</taxon>
        <taxon>Tracheophyta</taxon>
        <taxon>Spermatophyta</taxon>
        <taxon>Magnoliopsida</taxon>
        <taxon>Amborellales</taxon>
        <taxon>Amborellaceae</taxon>
        <taxon>Amborella</taxon>
    </lineage>
</organism>